<evidence type="ECO:0000256" key="4">
    <source>
        <dbReference type="ARBA" id="ARBA00023065"/>
    </source>
</evidence>
<dbReference type="AlphaFoldDB" id="B4NHE6"/>
<dbReference type="GO" id="GO:0046961">
    <property type="term" value="F:proton-transporting ATPase activity, rotational mechanism"/>
    <property type="evidence" value="ECO:0007669"/>
    <property type="project" value="InterPro"/>
</dbReference>
<dbReference type="Proteomes" id="UP000007798">
    <property type="component" value="Unassembled WGS sequence"/>
</dbReference>
<sequence length="144" mass="16058">MSQESESFDKLIAIIGDEDTCVGFLLGGIGEVNKSLESNFMVVERDTTAEEIEACFKRFVSRSDIGIILINQIYADMIRKTIDAHTMAIPTVLEIPSKQHPYDPSKDSILKLVNGIFKSPARKKDNNNKHNYDDDVNGNPVQIA</sequence>
<feature type="region of interest" description="Disordered" evidence="9">
    <location>
        <begin position="120"/>
        <end position="144"/>
    </location>
</feature>
<dbReference type="Pfam" id="PF01990">
    <property type="entry name" value="ATP-synt_F"/>
    <property type="match status" value="1"/>
</dbReference>
<keyword evidence="4" id="KW-0406">Ion transport</keyword>
<dbReference type="InterPro" id="IPR005772">
    <property type="entry name" value="ATPase_V1-cplx_fsu_euk"/>
</dbReference>
<name>B4NHE6_DROWI</name>
<evidence type="ECO:0000256" key="6">
    <source>
        <dbReference type="ARBA" id="ARBA00046957"/>
    </source>
</evidence>
<dbReference type="InParanoid" id="B4NHE6"/>
<dbReference type="SMR" id="B4NHE6"/>
<evidence type="ECO:0000256" key="5">
    <source>
        <dbReference type="ARBA" id="ARBA00045737"/>
    </source>
</evidence>
<dbReference type="GO" id="GO:0016787">
    <property type="term" value="F:hydrolase activity"/>
    <property type="evidence" value="ECO:0007669"/>
    <property type="project" value="UniProtKB-KW"/>
</dbReference>
<feature type="compositionally biased region" description="Basic and acidic residues" evidence="9">
    <location>
        <begin position="122"/>
        <end position="133"/>
    </location>
</feature>
<gene>
    <name evidence="10" type="primary">Dwil\GK13026</name>
    <name evidence="10" type="ORF">Dwil_GK13026</name>
</gene>
<comment type="similarity">
    <text evidence="1">Belongs to the V-ATPase F subunit family.</text>
</comment>
<dbReference type="PANTHER" id="PTHR13861:SF2">
    <property type="entry name" value="V-TYPE PROTON ATPASE SUBUNIT F"/>
    <property type="match status" value="1"/>
</dbReference>
<keyword evidence="10" id="KW-0378">Hydrolase</keyword>
<organism evidence="10 11">
    <name type="scientific">Drosophila willistoni</name>
    <name type="common">Fruit fly</name>
    <dbReference type="NCBI Taxonomy" id="7260"/>
    <lineage>
        <taxon>Eukaryota</taxon>
        <taxon>Metazoa</taxon>
        <taxon>Ecdysozoa</taxon>
        <taxon>Arthropoda</taxon>
        <taxon>Hexapoda</taxon>
        <taxon>Insecta</taxon>
        <taxon>Pterygota</taxon>
        <taxon>Neoptera</taxon>
        <taxon>Endopterygota</taxon>
        <taxon>Diptera</taxon>
        <taxon>Brachycera</taxon>
        <taxon>Muscomorpha</taxon>
        <taxon>Ephydroidea</taxon>
        <taxon>Drosophilidae</taxon>
        <taxon>Drosophila</taxon>
        <taxon>Sophophora</taxon>
    </lineage>
</organism>
<dbReference type="FunFam" id="3.40.50.10580:FF:000001">
    <property type="entry name" value="V-type proton ATPase subunit F"/>
    <property type="match status" value="1"/>
</dbReference>
<keyword evidence="3" id="KW-0375">Hydrogen ion transport</keyword>
<evidence type="ECO:0000256" key="9">
    <source>
        <dbReference type="SAM" id="MobiDB-lite"/>
    </source>
</evidence>
<dbReference type="OrthoDB" id="10261947at2759"/>
<keyword evidence="2" id="KW-0813">Transport</keyword>
<comment type="function">
    <text evidence="5">Subunit of the V1 complex of vacuolar(H+)-ATPase (V-ATPase), a multisubunit enzyme composed of a peripheral complex (V1) that hydrolyzes ATP and a membrane integral complex (V0) that translocates protons. V-ATPase is responsible for acidifying and maintaining the pH of intracellular compartments and in some cell types, is targeted to the plasma membrane, where it is responsible for acidifying the extracellular environment.</text>
</comment>
<proteinExistence type="inferred from homology"/>
<evidence type="ECO:0000256" key="1">
    <source>
        <dbReference type="ARBA" id="ARBA00010148"/>
    </source>
</evidence>
<evidence type="ECO:0000256" key="8">
    <source>
        <dbReference type="ARBA" id="ARBA00083707"/>
    </source>
</evidence>
<accession>B4NHE6</accession>
<dbReference type="PhylomeDB" id="B4NHE6"/>
<protein>
    <recommendedName>
        <fullName evidence="7">V-type proton ATPase subunit F 1</fullName>
    </recommendedName>
    <alternativeName>
        <fullName evidence="8">Vacuolar proton pump subunit F 1</fullName>
    </alternativeName>
</protein>
<evidence type="ECO:0000256" key="3">
    <source>
        <dbReference type="ARBA" id="ARBA00022781"/>
    </source>
</evidence>
<evidence type="ECO:0000256" key="7">
    <source>
        <dbReference type="ARBA" id="ARBA00072148"/>
    </source>
</evidence>
<keyword evidence="11" id="KW-1185">Reference proteome</keyword>
<evidence type="ECO:0000313" key="10">
    <source>
        <dbReference type="EMBL" id="EDW84622.1"/>
    </source>
</evidence>
<dbReference type="PANTHER" id="PTHR13861">
    <property type="entry name" value="VACUOLAR ATP SYNTHASE SUBUNIT F"/>
    <property type="match status" value="1"/>
</dbReference>
<dbReference type="eggNOG" id="KOG3432">
    <property type="taxonomic scope" value="Eukaryota"/>
</dbReference>
<dbReference type="InterPro" id="IPR008218">
    <property type="entry name" value="ATPase_V1-cplx_f_g_su"/>
</dbReference>
<dbReference type="STRING" id="7260.B4NHE6"/>
<comment type="subunit">
    <text evidence="6">V-ATPase is a heteromultimeric enzyme made up of two complexes: the ATP-hydrolytic V1 complex and the proton translocation V0 complex. The V1 complex consists of three catalytic AB heterodimers that form a heterohexamer, three peripheral stalks each consisting of EG heterodimers, one central rotor including subunits D and F, and the regulatory subunits C and H. The proton translocation complex V0 consists of the proton transport subunit a, a ring of proteolipid subunits c9c'', rotary subunit d, subunits e and f, and the accessory subunits VhaAC45 and ATP6AP2.</text>
</comment>
<dbReference type="OMA" id="ERQPNFM"/>
<evidence type="ECO:0000256" key="2">
    <source>
        <dbReference type="ARBA" id="ARBA00022448"/>
    </source>
</evidence>
<dbReference type="Gene3D" id="3.40.50.10580">
    <property type="entry name" value="ATPase, V1 complex, subunit F"/>
    <property type="match status" value="1"/>
</dbReference>
<reference evidence="10 11" key="1">
    <citation type="journal article" date="2007" name="Nature">
        <title>Evolution of genes and genomes on the Drosophila phylogeny.</title>
        <authorList>
            <consortium name="Drosophila 12 Genomes Consortium"/>
            <person name="Clark A.G."/>
            <person name="Eisen M.B."/>
            <person name="Smith D.R."/>
            <person name="Bergman C.M."/>
            <person name="Oliver B."/>
            <person name="Markow T.A."/>
            <person name="Kaufman T.C."/>
            <person name="Kellis M."/>
            <person name="Gelbart W."/>
            <person name="Iyer V.N."/>
            <person name="Pollard D.A."/>
            <person name="Sackton T.B."/>
            <person name="Larracuente A.M."/>
            <person name="Singh N.D."/>
            <person name="Abad J.P."/>
            <person name="Abt D.N."/>
            <person name="Adryan B."/>
            <person name="Aguade M."/>
            <person name="Akashi H."/>
            <person name="Anderson W.W."/>
            <person name="Aquadro C.F."/>
            <person name="Ardell D.H."/>
            <person name="Arguello R."/>
            <person name="Artieri C.G."/>
            <person name="Barbash D.A."/>
            <person name="Barker D."/>
            <person name="Barsanti P."/>
            <person name="Batterham P."/>
            <person name="Batzoglou S."/>
            <person name="Begun D."/>
            <person name="Bhutkar A."/>
            <person name="Blanco E."/>
            <person name="Bosak S.A."/>
            <person name="Bradley R.K."/>
            <person name="Brand A.D."/>
            <person name="Brent M.R."/>
            <person name="Brooks A.N."/>
            <person name="Brown R.H."/>
            <person name="Butlin R.K."/>
            <person name="Caggese C."/>
            <person name="Calvi B.R."/>
            <person name="Bernardo de Carvalho A."/>
            <person name="Caspi A."/>
            <person name="Castrezana S."/>
            <person name="Celniker S.E."/>
            <person name="Chang J.L."/>
            <person name="Chapple C."/>
            <person name="Chatterji S."/>
            <person name="Chinwalla A."/>
            <person name="Civetta A."/>
            <person name="Clifton S.W."/>
            <person name="Comeron J.M."/>
            <person name="Costello J.C."/>
            <person name="Coyne J.A."/>
            <person name="Daub J."/>
            <person name="David R.G."/>
            <person name="Delcher A.L."/>
            <person name="Delehaunty K."/>
            <person name="Do C.B."/>
            <person name="Ebling H."/>
            <person name="Edwards K."/>
            <person name="Eickbush T."/>
            <person name="Evans J.D."/>
            <person name="Filipski A."/>
            <person name="Findeiss S."/>
            <person name="Freyhult E."/>
            <person name="Fulton L."/>
            <person name="Fulton R."/>
            <person name="Garcia A.C."/>
            <person name="Gardiner A."/>
            <person name="Garfield D.A."/>
            <person name="Garvin B.E."/>
            <person name="Gibson G."/>
            <person name="Gilbert D."/>
            <person name="Gnerre S."/>
            <person name="Godfrey J."/>
            <person name="Good R."/>
            <person name="Gotea V."/>
            <person name="Gravely B."/>
            <person name="Greenberg A.J."/>
            <person name="Griffiths-Jones S."/>
            <person name="Gross S."/>
            <person name="Guigo R."/>
            <person name="Gustafson E.A."/>
            <person name="Haerty W."/>
            <person name="Hahn M.W."/>
            <person name="Halligan D.L."/>
            <person name="Halpern A.L."/>
            <person name="Halter G.M."/>
            <person name="Han M.V."/>
            <person name="Heger A."/>
            <person name="Hillier L."/>
            <person name="Hinrichs A.S."/>
            <person name="Holmes I."/>
            <person name="Hoskins R.A."/>
            <person name="Hubisz M.J."/>
            <person name="Hultmark D."/>
            <person name="Huntley M.A."/>
            <person name="Jaffe D.B."/>
            <person name="Jagadeeshan S."/>
            <person name="Jeck W.R."/>
            <person name="Johnson J."/>
            <person name="Jones C.D."/>
            <person name="Jordan W.C."/>
            <person name="Karpen G.H."/>
            <person name="Kataoka E."/>
            <person name="Keightley P.D."/>
            <person name="Kheradpour P."/>
            <person name="Kirkness E.F."/>
            <person name="Koerich L.B."/>
            <person name="Kristiansen K."/>
            <person name="Kudrna D."/>
            <person name="Kulathinal R.J."/>
            <person name="Kumar S."/>
            <person name="Kwok R."/>
            <person name="Lander E."/>
            <person name="Langley C.H."/>
            <person name="Lapoint R."/>
            <person name="Lazzaro B.P."/>
            <person name="Lee S.J."/>
            <person name="Levesque L."/>
            <person name="Li R."/>
            <person name="Lin C.F."/>
            <person name="Lin M.F."/>
            <person name="Lindblad-Toh K."/>
            <person name="Llopart A."/>
            <person name="Long M."/>
            <person name="Low L."/>
            <person name="Lozovsky E."/>
            <person name="Lu J."/>
            <person name="Luo M."/>
            <person name="Machado C.A."/>
            <person name="Makalowski W."/>
            <person name="Marzo M."/>
            <person name="Matsuda M."/>
            <person name="Matzkin L."/>
            <person name="McAllister B."/>
            <person name="McBride C.S."/>
            <person name="McKernan B."/>
            <person name="McKernan K."/>
            <person name="Mendez-Lago M."/>
            <person name="Minx P."/>
            <person name="Mollenhauer M.U."/>
            <person name="Montooth K."/>
            <person name="Mount S.M."/>
            <person name="Mu X."/>
            <person name="Myers E."/>
            <person name="Negre B."/>
            <person name="Newfeld S."/>
            <person name="Nielsen R."/>
            <person name="Noor M.A."/>
            <person name="O'Grady P."/>
            <person name="Pachter L."/>
            <person name="Papaceit M."/>
            <person name="Parisi M.J."/>
            <person name="Parisi M."/>
            <person name="Parts L."/>
            <person name="Pedersen J.S."/>
            <person name="Pesole G."/>
            <person name="Phillippy A.M."/>
            <person name="Ponting C.P."/>
            <person name="Pop M."/>
            <person name="Porcelli D."/>
            <person name="Powell J.R."/>
            <person name="Prohaska S."/>
            <person name="Pruitt K."/>
            <person name="Puig M."/>
            <person name="Quesneville H."/>
            <person name="Ram K.R."/>
            <person name="Rand D."/>
            <person name="Rasmussen M.D."/>
            <person name="Reed L.K."/>
            <person name="Reenan R."/>
            <person name="Reily A."/>
            <person name="Remington K.A."/>
            <person name="Rieger T.T."/>
            <person name="Ritchie M.G."/>
            <person name="Robin C."/>
            <person name="Rogers Y.H."/>
            <person name="Rohde C."/>
            <person name="Rozas J."/>
            <person name="Rubenfield M.J."/>
            <person name="Ruiz A."/>
            <person name="Russo S."/>
            <person name="Salzberg S.L."/>
            <person name="Sanchez-Gracia A."/>
            <person name="Saranga D.J."/>
            <person name="Sato H."/>
            <person name="Schaeffer S.W."/>
            <person name="Schatz M.C."/>
            <person name="Schlenke T."/>
            <person name="Schwartz R."/>
            <person name="Segarra C."/>
            <person name="Singh R.S."/>
            <person name="Sirot L."/>
            <person name="Sirota M."/>
            <person name="Sisneros N.B."/>
            <person name="Smith C.D."/>
            <person name="Smith T.F."/>
            <person name="Spieth J."/>
            <person name="Stage D.E."/>
            <person name="Stark A."/>
            <person name="Stephan W."/>
            <person name="Strausberg R.L."/>
            <person name="Strempel S."/>
            <person name="Sturgill D."/>
            <person name="Sutton G."/>
            <person name="Sutton G.G."/>
            <person name="Tao W."/>
            <person name="Teichmann S."/>
            <person name="Tobari Y.N."/>
            <person name="Tomimura Y."/>
            <person name="Tsolas J.M."/>
            <person name="Valente V.L."/>
            <person name="Venter E."/>
            <person name="Venter J.C."/>
            <person name="Vicario S."/>
            <person name="Vieira F.G."/>
            <person name="Vilella A.J."/>
            <person name="Villasante A."/>
            <person name="Walenz B."/>
            <person name="Wang J."/>
            <person name="Wasserman M."/>
            <person name="Watts T."/>
            <person name="Wilson D."/>
            <person name="Wilson R.K."/>
            <person name="Wing R.A."/>
            <person name="Wolfner M.F."/>
            <person name="Wong A."/>
            <person name="Wong G.K."/>
            <person name="Wu C.I."/>
            <person name="Wu G."/>
            <person name="Yamamoto D."/>
            <person name="Yang H.P."/>
            <person name="Yang S.P."/>
            <person name="Yorke J.A."/>
            <person name="Yoshida K."/>
            <person name="Zdobnov E."/>
            <person name="Zhang P."/>
            <person name="Zhang Y."/>
            <person name="Zimin A.V."/>
            <person name="Baldwin J."/>
            <person name="Abdouelleil A."/>
            <person name="Abdulkadir J."/>
            <person name="Abebe A."/>
            <person name="Abera B."/>
            <person name="Abreu J."/>
            <person name="Acer S.C."/>
            <person name="Aftuck L."/>
            <person name="Alexander A."/>
            <person name="An P."/>
            <person name="Anderson E."/>
            <person name="Anderson S."/>
            <person name="Arachi H."/>
            <person name="Azer M."/>
            <person name="Bachantsang P."/>
            <person name="Barry A."/>
            <person name="Bayul T."/>
            <person name="Berlin A."/>
            <person name="Bessette D."/>
            <person name="Bloom T."/>
            <person name="Blye J."/>
            <person name="Boguslavskiy L."/>
            <person name="Bonnet C."/>
            <person name="Boukhgalter B."/>
            <person name="Bourzgui I."/>
            <person name="Brown A."/>
            <person name="Cahill P."/>
            <person name="Channer S."/>
            <person name="Cheshatsang Y."/>
            <person name="Chuda L."/>
            <person name="Citroen M."/>
            <person name="Collymore A."/>
            <person name="Cooke P."/>
            <person name="Costello M."/>
            <person name="D'Aco K."/>
            <person name="Daza R."/>
            <person name="De Haan G."/>
            <person name="DeGray S."/>
            <person name="DeMaso C."/>
            <person name="Dhargay N."/>
            <person name="Dooley K."/>
            <person name="Dooley E."/>
            <person name="Doricent M."/>
            <person name="Dorje P."/>
            <person name="Dorjee K."/>
            <person name="Dupes A."/>
            <person name="Elong R."/>
            <person name="Falk J."/>
            <person name="Farina A."/>
            <person name="Faro S."/>
            <person name="Ferguson D."/>
            <person name="Fisher S."/>
            <person name="Foley C.D."/>
            <person name="Franke A."/>
            <person name="Friedrich D."/>
            <person name="Gadbois L."/>
            <person name="Gearin G."/>
            <person name="Gearin C.R."/>
            <person name="Giannoukos G."/>
            <person name="Goode T."/>
            <person name="Graham J."/>
            <person name="Grandbois E."/>
            <person name="Grewal S."/>
            <person name="Gyaltsen K."/>
            <person name="Hafez N."/>
            <person name="Hagos B."/>
            <person name="Hall J."/>
            <person name="Henson C."/>
            <person name="Hollinger A."/>
            <person name="Honan T."/>
            <person name="Huard M.D."/>
            <person name="Hughes L."/>
            <person name="Hurhula B."/>
            <person name="Husby M.E."/>
            <person name="Kamat A."/>
            <person name="Kanga B."/>
            <person name="Kashin S."/>
            <person name="Khazanovich D."/>
            <person name="Kisner P."/>
            <person name="Lance K."/>
            <person name="Lara M."/>
            <person name="Lee W."/>
            <person name="Lennon N."/>
            <person name="Letendre F."/>
            <person name="LeVine R."/>
            <person name="Lipovsky A."/>
            <person name="Liu X."/>
            <person name="Liu J."/>
            <person name="Liu S."/>
            <person name="Lokyitsang T."/>
            <person name="Lokyitsang Y."/>
            <person name="Lubonja R."/>
            <person name="Lui A."/>
            <person name="MacDonald P."/>
            <person name="Magnisalis V."/>
            <person name="Maru K."/>
            <person name="Matthews C."/>
            <person name="McCusker W."/>
            <person name="McDonough S."/>
            <person name="Mehta T."/>
            <person name="Meldrim J."/>
            <person name="Meneus L."/>
            <person name="Mihai O."/>
            <person name="Mihalev A."/>
            <person name="Mihova T."/>
            <person name="Mittelman R."/>
            <person name="Mlenga V."/>
            <person name="Montmayeur A."/>
            <person name="Mulrain L."/>
            <person name="Navidi A."/>
            <person name="Naylor J."/>
            <person name="Negash T."/>
            <person name="Nguyen T."/>
            <person name="Nguyen N."/>
            <person name="Nicol R."/>
            <person name="Norbu C."/>
            <person name="Norbu N."/>
            <person name="Novod N."/>
            <person name="O'Neill B."/>
            <person name="Osman S."/>
            <person name="Markiewicz E."/>
            <person name="Oyono O.L."/>
            <person name="Patti C."/>
            <person name="Phunkhang P."/>
            <person name="Pierre F."/>
            <person name="Priest M."/>
            <person name="Raghuraman S."/>
            <person name="Rege F."/>
            <person name="Reyes R."/>
            <person name="Rise C."/>
            <person name="Rogov P."/>
            <person name="Ross K."/>
            <person name="Ryan E."/>
            <person name="Settipalli S."/>
            <person name="Shea T."/>
            <person name="Sherpa N."/>
            <person name="Shi L."/>
            <person name="Shih D."/>
            <person name="Sparrow T."/>
            <person name="Spaulding J."/>
            <person name="Stalker J."/>
            <person name="Stange-Thomann N."/>
            <person name="Stavropoulos S."/>
            <person name="Stone C."/>
            <person name="Strader C."/>
            <person name="Tesfaye S."/>
            <person name="Thomson T."/>
            <person name="Thoulutsang Y."/>
            <person name="Thoulutsang D."/>
            <person name="Topham K."/>
            <person name="Topping I."/>
            <person name="Tsamla T."/>
            <person name="Vassiliev H."/>
            <person name="Vo A."/>
            <person name="Wangchuk T."/>
            <person name="Wangdi T."/>
            <person name="Weiand M."/>
            <person name="Wilkinson J."/>
            <person name="Wilson A."/>
            <person name="Yadav S."/>
            <person name="Young G."/>
            <person name="Yu Q."/>
            <person name="Zembek L."/>
            <person name="Zhong D."/>
            <person name="Zimmer A."/>
            <person name="Zwirko Z."/>
            <person name="Jaffe D.B."/>
            <person name="Alvarez P."/>
            <person name="Brockman W."/>
            <person name="Butler J."/>
            <person name="Chin C."/>
            <person name="Gnerre S."/>
            <person name="Grabherr M."/>
            <person name="Kleber M."/>
            <person name="Mauceli E."/>
            <person name="MacCallum I."/>
        </authorList>
    </citation>
    <scope>NUCLEOTIDE SEQUENCE [LARGE SCALE GENOMIC DNA]</scope>
    <source>
        <strain evidence="11">Tucson 14030-0811.24</strain>
    </source>
</reference>
<dbReference type="NCBIfam" id="TIGR01101">
    <property type="entry name" value="V_ATP_synt_F"/>
    <property type="match status" value="1"/>
</dbReference>
<dbReference type="EMBL" id="CH964272">
    <property type="protein sequence ID" value="EDW84622.1"/>
    <property type="molecule type" value="Genomic_DNA"/>
</dbReference>
<dbReference type="SUPFAM" id="SSF159468">
    <property type="entry name" value="AtpF-like"/>
    <property type="match status" value="1"/>
</dbReference>
<evidence type="ECO:0000313" key="11">
    <source>
        <dbReference type="Proteomes" id="UP000007798"/>
    </source>
</evidence>
<dbReference type="InterPro" id="IPR036906">
    <property type="entry name" value="ATPase_V1_fsu_sf"/>
</dbReference>
<dbReference type="HOGENOM" id="CLU_135754_0_0_1"/>
<dbReference type="GO" id="GO:0033180">
    <property type="term" value="C:proton-transporting V-type ATPase, V1 domain"/>
    <property type="evidence" value="ECO:0007669"/>
    <property type="project" value="InterPro"/>
</dbReference>
<dbReference type="FunCoup" id="B4NHE6">
    <property type="interactions" value="248"/>
</dbReference>